<evidence type="ECO:0000256" key="5">
    <source>
        <dbReference type="ARBA" id="ARBA00015611"/>
    </source>
</evidence>
<dbReference type="GO" id="GO:0008270">
    <property type="term" value="F:zinc ion binding"/>
    <property type="evidence" value="ECO:0007669"/>
    <property type="project" value="InterPro"/>
</dbReference>
<gene>
    <name evidence="17" type="ORF">CKF58_00930</name>
</gene>
<dbReference type="InterPro" id="IPR037144">
    <property type="entry name" value="Peptidase_M1_pepN_C_sf"/>
</dbReference>
<dbReference type="Gene3D" id="3.30.2010.30">
    <property type="match status" value="1"/>
</dbReference>
<dbReference type="PRINTS" id="PR00756">
    <property type="entry name" value="ALADIPTASE"/>
</dbReference>
<evidence type="ECO:0000256" key="8">
    <source>
        <dbReference type="ARBA" id="ARBA00022723"/>
    </source>
</evidence>
<dbReference type="InterPro" id="IPR042097">
    <property type="entry name" value="Aminopeptidase_N-like_N_sf"/>
</dbReference>
<dbReference type="InterPro" id="IPR001930">
    <property type="entry name" value="Peptidase_M1"/>
</dbReference>
<dbReference type="Pfam" id="PF17900">
    <property type="entry name" value="Peptidase_M1_N"/>
    <property type="match status" value="1"/>
</dbReference>
<dbReference type="InterPro" id="IPR027268">
    <property type="entry name" value="Peptidase_M4/M1_CTD_sf"/>
</dbReference>
<name>A0A3A1YSI4_9GAMM</name>
<keyword evidence="10" id="KW-0862">Zinc</keyword>
<dbReference type="SUPFAM" id="SSF63737">
    <property type="entry name" value="Leukotriene A4 hydrolase N-terminal domain"/>
    <property type="match status" value="1"/>
</dbReference>
<accession>A0A3A1YSI4</accession>
<dbReference type="AlphaFoldDB" id="A0A3A1YSI4"/>
<dbReference type="Gene3D" id="1.25.50.10">
    <property type="entry name" value="Peptidase M1, alanyl aminopeptidase, C-terminal domain"/>
    <property type="match status" value="1"/>
</dbReference>
<feature type="domain" description="Peptidase M1 alanyl aminopeptidase Ig-like fold" evidence="14">
    <location>
        <begin position="452"/>
        <end position="554"/>
    </location>
</feature>
<protein>
    <recommendedName>
        <fullName evidence="5 12">Aminopeptidase N</fullName>
        <ecNumber evidence="4 12">3.4.11.2</ecNumber>
    </recommendedName>
</protein>
<dbReference type="InterPro" id="IPR024601">
    <property type="entry name" value="Peptidase_M1_pepN_C"/>
</dbReference>
<feature type="domain" description="Aminopeptidase N-like N-terminal" evidence="16">
    <location>
        <begin position="27"/>
        <end position="194"/>
    </location>
</feature>
<dbReference type="Pfam" id="PF11940">
    <property type="entry name" value="DUF3458"/>
    <property type="match status" value="1"/>
</dbReference>
<evidence type="ECO:0000256" key="4">
    <source>
        <dbReference type="ARBA" id="ARBA00012564"/>
    </source>
</evidence>
<dbReference type="Pfam" id="PF17432">
    <property type="entry name" value="DUF3458_C"/>
    <property type="match status" value="1"/>
</dbReference>
<evidence type="ECO:0000259" key="14">
    <source>
        <dbReference type="Pfam" id="PF11940"/>
    </source>
</evidence>
<evidence type="ECO:0000256" key="2">
    <source>
        <dbReference type="ARBA" id="ARBA00001947"/>
    </source>
</evidence>
<evidence type="ECO:0000256" key="3">
    <source>
        <dbReference type="ARBA" id="ARBA00010136"/>
    </source>
</evidence>
<dbReference type="EMBL" id="NRJG01000017">
    <property type="protein sequence ID" value="RIY40178.1"/>
    <property type="molecule type" value="Genomic_DNA"/>
</dbReference>
<dbReference type="CDD" id="cd09600">
    <property type="entry name" value="M1_APN"/>
    <property type="match status" value="1"/>
</dbReference>
<feature type="domain" description="Peptidase M1 alanyl aminopeptidase C-terminal" evidence="15">
    <location>
        <begin position="559"/>
        <end position="872"/>
    </location>
</feature>
<evidence type="ECO:0000256" key="6">
    <source>
        <dbReference type="ARBA" id="ARBA00022438"/>
    </source>
</evidence>
<dbReference type="OrthoDB" id="100605at2"/>
<comment type="similarity">
    <text evidence="3">Belongs to the peptidase M1 family.</text>
</comment>
<dbReference type="GO" id="GO:0016285">
    <property type="term" value="F:alanyl aminopeptidase activity"/>
    <property type="evidence" value="ECO:0007669"/>
    <property type="project" value="UniProtKB-EC"/>
</dbReference>
<comment type="caution">
    <text evidence="17">The sequence shown here is derived from an EMBL/GenBank/DDBJ whole genome shotgun (WGS) entry which is preliminary data.</text>
</comment>
<evidence type="ECO:0000259" key="15">
    <source>
        <dbReference type="Pfam" id="PF17432"/>
    </source>
</evidence>
<evidence type="ECO:0000259" key="16">
    <source>
        <dbReference type="Pfam" id="PF17900"/>
    </source>
</evidence>
<dbReference type="PANTHER" id="PTHR46322:SF1">
    <property type="entry name" value="PUROMYCIN-SENSITIVE AMINOPEPTIDASE"/>
    <property type="match status" value="1"/>
</dbReference>
<proteinExistence type="inferred from homology"/>
<keyword evidence="11" id="KW-0482">Metalloprotease</keyword>
<keyword evidence="6 17" id="KW-0031">Aminopeptidase</keyword>
<reference evidence="17 18" key="1">
    <citation type="submission" date="2017-08" db="EMBL/GenBank/DDBJ databases">
        <title>Reclassification of Bisgaard taxon 37 and 44.</title>
        <authorList>
            <person name="Christensen H."/>
        </authorList>
    </citation>
    <scope>NUCLEOTIDE SEQUENCE [LARGE SCALE GENOMIC DNA]</scope>
    <source>
        <strain evidence="17 18">111</strain>
    </source>
</reference>
<organism evidence="17 18">
    <name type="scientific">Psittacicella hinzii</name>
    <dbReference type="NCBI Taxonomy" id="2028575"/>
    <lineage>
        <taxon>Bacteria</taxon>
        <taxon>Pseudomonadati</taxon>
        <taxon>Pseudomonadota</taxon>
        <taxon>Gammaproteobacteria</taxon>
        <taxon>Pasteurellales</taxon>
        <taxon>Psittacicellaceae</taxon>
        <taxon>Psittacicella</taxon>
    </lineage>
</organism>
<keyword evidence="9" id="KW-0378">Hydrolase</keyword>
<evidence type="ECO:0000256" key="7">
    <source>
        <dbReference type="ARBA" id="ARBA00022670"/>
    </source>
</evidence>
<evidence type="ECO:0000256" key="12">
    <source>
        <dbReference type="NCBIfam" id="TIGR02414"/>
    </source>
</evidence>
<evidence type="ECO:0000313" key="17">
    <source>
        <dbReference type="EMBL" id="RIY40178.1"/>
    </source>
</evidence>
<dbReference type="EC" id="3.4.11.2" evidence="4 12"/>
<dbReference type="Proteomes" id="UP000265916">
    <property type="component" value="Unassembled WGS sequence"/>
</dbReference>
<evidence type="ECO:0000256" key="11">
    <source>
        <dbReference type="ARBA" id="ARBA00023049"/>
    </source>
</evidence>
<dbReference type="InterPro" id="IPR038438">
    <property type="entry name" value="PepN_Ig-like_sf"/>
</dbReference>
<dbReference type="InterPro" id="IPR035414">
    <property type="entry name" value="Peptidase_M1_pepN_Ig-like"/>
</dbReference>
<dbReference type="Gene3D" id="2.60.40.1840">
    <property type="match status" value="1"/>
</dbReference>
<dbReference type="GO" id="GO:0006508">
    <property type="term" value="P:proteolysis"/>
    <property type="evidence" value="ECO:0007669"/>
    <property type="project" value="UniProtKB-UniRule"/>
</dbReference>
<dbReference type="Gene3D" id="1.10.390.10">
    <property type="entry name" value="Neutral Protease Domain 2"/>
    <property type="match status" value="1"/>
</dbReference>
<dbReference type="InterPro" id="IPR012779">
    <property type="entry name" value="Peptidase_M1_pepN"/>
</dbReference>
<keyword evidence="18" id="KW-1185">Reference proteome</keyword>
<feature type="domain" description="Peptidase M1 membrane alanine aminopeptidase" evidence="13">
    <location>
        <begin position="233"/>
        <end position="445"/>
    </location>
</feature>
<dbReference type="InterPro" id="IPR045357">
    <property type="entry name" value="Aminopeptidase_N-like_N"/>
</dbReference>
<dbReference type="Pfam" id="PF01433">
    <property type="entry name" value="Peptidase_M1"/>
    <property type="match status" value="1"/>
</dbReference>
<evidence type="ECO:0000259" key="13">
    <source>
        <dbReference type="Pfam" id="PF01433"/>
    </source>
</evidence>
<comment type="catalytic activity">
    <reaction evidence="1">
        <text>Release of an N-terminal amino acid, Xaa-|-Yaa- from a peptide, amide or arylamide. Xaa is preferably Ala, but may be most amino acids including Pro (slow action). When a terminal hydrophobic residue is followed by a prolyl residue, the two may be released as an intact Xaa-Pro dipeptide.</text>
        <dbReference type="EC" id="3.4.11.2"/>
    </reaction>
</comment>
<evidence type="ECO:0000256" key="1">
    <source>
        <dbReference type="ARBA" id="ARBA00000098"/>
    </source>
</evidence>
<dbReference type="Gene3D" id="2.60.40.1730">
    <property type="entry name" value="tricorn interacting facor f3 domain"/>
    <property type="match status" value="1"/>
</dbReference>
<evidence type="ECO:0000256" key="10">
    <source>
        <dbReference type="ARBA" id="ARBA00022833"/>
    </source>
</evidence>
<dbReference type="NCBIfam" id="TIGR02414">
    <property type="entry name" value="pepN_proteo"/>
    <property type="match status" value="1"/>
</dbReference>
<dbReference type="FunFam" id="3.30.2010.30:FF:000002">
    <property type="entry name" value="Putative aminopeptidase N"/>
    <property type="match status" value="1"/>
</dbReference>
<dbReference type="GO" id="GO:0008237">
    <property type="term" value="F:metallopeptidase activity"/>
    <property type="evidence" value="ECO:0007669"/>
    <property type="project" value="UniProtKB-UniRule"/>
</dbReference>
<dbReference type="InterPro" id="IPR014782">
    <property type="entry name" value="Peptidase_M1_dom"/>
</dbReference>
<dbReference type="SUPFAM" id="SSF55486">
    <property type="entry name" value="Metalloproteases ('zincins'), catalytic domain"/>
    <property type="match status" value="1"/>
</dbReference>
<comment type="cofactor">
    <cofactor evidence="2">
        <name>Zn(2+)</name>
        <dbReference type="ChEBI" id="CHEBI:29105"/>
    </cofactor>
</comment>
<keyword evidence="8" id="KW-0479">Metal-binding</keyword>
<keyword evidence="7" id="KW-0645">Protease</keyword>
<dbReference type="RefSeq" id="WP_119530114.1">
    <property type="nucleotide sequence ID" value="NZ_JBHSSP010000007.1"/>
</dbReference>
<sequence length="878" mass="100266">MSNKTLKRLDYQPLDFRIVNTNLEICLDLPETAVKAQFVVKRDNPQATSFTLDGQKLSLQEVKINGQVWQAYELVEHEGVDGFQSLTVDVSALEKADAFELEITNTFNLAENFSMSGIYCSEEVIVSQCEAQGFRRITFYFDRPDNLAVFTTKLIAKKDYQYLLANGNLVESGEAANGYHYAVWADPYPKPSYLFACVAGNFDVLDDKFTTKSGREVTLRLFAEPGKLEQIRFGMEALKRAMKWDEERFGLEYDLDIFMIVGVSHFNAGAMENKGLNIFNENLLIGCKNTVNDLDLERIDSVIAHEYFHNWTGDRVTCRDWFQLTLKEGLTVFRDQEYTSDTVDRTIKRISDVQVMEMHQFMEDSGPLSHPIRPDEVESQDNFYTSTVYEKGAEVIRLLHTLIGEENFQKGMRLYFERHDGKAVTCDDFVDAMADASGFDATKFRRWYSQSGTPEVKVTANYDAAKQTLDLTFTQHTAPTFDQAEKLPLVLALKTQFLSPEGQILHNLKTETGQVVPEVIVFDQEQVTYRIVDLAAKPIVVTNLDFSSPVKINQEFLTQDLAVIAAYSDNLYGKYQAYKRYYIQLFNSNLANVASGKLELDAQFTQVFQSLFALAQTQPYICANILNAMNYQSVVQDAKEPVDPIVYAELDKQIRVTLYQQFAQELKDLYQSLPFTAWKYDAHDNGVRALRRSLLSLLTVTGQNLELIQDLAQKADNYNDRLSAVIAVLCNGIGQLSNLVEQFKQQHKAHNQCMEELLGLQFAYADNMEQFLTYTQDPAFNYQKPNCNYFLLGGFRRNAKVAYSNEGIEFLKDLALRVDGFNSHVSPMYGKFFSTFYKFAEPYRSKMVQALKELAENHNISRNLSEVVTKSYKLSQTK</sequence>
<evidence type="ECO:0000256" key="9">
    <source>
        <dbReference type="ARBA" id="ARBA00022801"/>
    </source>
</evidence>
<dbReference type="PANTHER" id="PTHR46322">
    <property type="entry name" value="PUROMYCIN-SENSITIVE AMINOPEPTIDASE"/>
    <property type="match status" value="1"/>
</dbReference>
<evidence type="ECO:0000313" key="18">
    <source>
        <dbReference type="Proteomes" id="UP000265916"/>
    </source>
</evidence>